<name>A0A1R3K8Q2_9ROSI</name>
<sequence length="278" mass="29938">MEVSSFPAPAEATATKVPEKVETDWEVIKARAHKLLGCSSYKSNRTIQPHVLEEHSSSNPVSNGETGIDIQSTNGRNKENLLKLGHLSQTMVIEQGGGNAQKQISNLFCNSQMKGNCSDDLVNTKGTTISSSSSHQGDAKRIFLGNFKEEKAETNMRTGSGGSSQKKRTDSLKTGSSKCATATAGRGLNHNVEDEEDEEDSSGCDNMRTGGSSQKKRTDSQKIGSSQRATASAGRGLNHKVEDEENEEDSSSCSIEKKIKTRSLTSIYADIRSQMPSS</sequence>
<dbReference type="STRING" id="93759.A0A1R3K8Q2"/>
<dbReference type="AlphaFoldDB" id="A0A1R3K8Q2"/>
<evidence type="ECO:0000313" key="2">
    <source>
        <dbReference type="EMBL" id="OMP03462.1"/>
    </source>
</evidence>
<accession>A0A1R3K8Q2</accession>
<evidence type="ECO:0000313" key="3">
    <source>
        <dbReference type="Proteomes" id="UP000187203"/>
    </source>
</evidence>
<keyword evidence="3" id="KW-1185">Reference proteome</keyword>
<feature type="compositionally biased region" description="Polar residues" evidence="1">
    <location>
        <begin position="221"/>
        <end position="230"/>
    </location>
</feature>
<feature type="compositionally biased region" description="Acidic residues" evidence="1">
    <location>
        <begin position="193"/>
        <end position="202"/>
    </location>
</feature>
<dbReference type="OrthoDB" id="975843at2759"/>
<evidence type="ECO:0000256" key="1">
    <source>
        <dbReference type="SAM" id="MobiDB-lite"/>
    </source>
</evidence>
<gene>
    <name evidence="2" type="ORF">COLO4_10385</name>
</gene>
<protein>
    <submittedName>
        <fullName evidence="2">Phosphatidylinositol glycan</fullName>
    </submittedName>
</protein>
<feature type="compositionally biased region" description="Polar residues" evidence="1">
    <location>
        <begin position="57"/>
        <end position="74"/>
    </location>
</feature>
<reference evidence="3" key="1">
    <citation type="submission" date="2013-09" db="EMBL/GenBank/DDBJ databases">
        <title>Corchorus olitorius genome sequencing.</title>
        <authorList>
            <person name="Alam M."/>
            <person name="Haque M.S."/>
            <person name="Islam M.S."/>
            <person name="Emdad E.M."/>
            <person name="Islam M.M."/>
            <person name="Ahmed B."/>
            <person name="Halim A."/>
            <person name="Hossen Q.M.M."/>
            <person name="Hossain M.Z."/>
            <person name="Ahmed R."/>
            <person name="Khan M.M."/>
            <person name="Islam R."/>
            <person name="Rashid M.M."/>
            <person name="Khan S.A."/>
            <person name="Rahman M.S."/>
            <person name="Alam M."/>
            <person name="Yahiya A.S."/>
            <person name="Khan M.S."/>
            <person name="Azam M.S."/>
            <person name="Haque T."/>
            <person name="Lashkar M.Z.H."/>
            <person name="Akhand A.I."/>
            <person name="Morshed G."/>
            <person name="Roy S."/>
            <person name="Uddin K.S."/>
            <person name="Rabeya T."/>
            <person name="Hossain A.S."/>
            <person name="Chowdhury A."/>
            <person name="Snigdha A.R."/>
            <person name="Mortoza M.S."/>
            <person name="Matin S.A."/>
            <person name="Hoque S.M.E."/>
            <person name="Islam M.K."/>
            <person name="Roy D.K."/>
            <person name="Haider R."/>
            <person name="Moosa M.M."/>
            <person name="Elias S.M."/>
            <person name="Hasan A.M."/>
            <person name="Jahan S."/>
            <person name="Shafiuddin M."/>
            <person name="Mahmood N."/>
            <person name="Shommy N.S."/>
        </authorList>
    </citation>
    <scope>NUCLEOTIDE SEQUENCE [LARGE SCALE GENOMIC DNA]</scope>
    <source>
        <strain evidence="3">cv. O-4</strain>
    </source>
</reference>
<organism evidence="2 3">
    <name type="scientific">Corchorus olitorius</name>
    <dbReference type="NCBI Taxonomy" id="93759"/>
    <lineage>
        <taxon>Eukaryota</taxon>
        <taxon>Viridiplantae</taxon>
        <taxon>Streptophyta</taxon>
        <taxon>Embryophyta</taxon>
        <taxon>Tracheophyta</taxon>
        <taxon>Spermatophyta</taxon>
        <taxon>Magnoliopsida</taxon>
        <taxon>eudicotyledons</taxon>
        <taxon>Gunneridae</taxon>
        <taxon>Pentapetalae</taxon>
        <taxon>rosids</taxon>
        <taxon>malvids</taxon>
        <taxon>Malvales</taxon>
        <taxon>Malvaceae</taxon>
        <taxon>Grewioideae</taxon>
        <taxon>Apeibeae</taxon>
        <taxon>Corchorus</taxon>
    </lineage>
</organism>
<feature type="region of interest" description="Disordered" evidence="1">
    <location>
        <begin position="54"/>
        <end position="74"/>
    </location>
</feature>
<proteinExistence type="predicted"/>
<feature type="region of interest" description="Disordered" evidence="1">
    <location>
        <begin position="147"/>
        <end position="255"/>
    </location>
</feature>
<comment type="caution">
    <text evidence="2">The sequence shown here is derived from an EMBL/GenBank/DDBJ whole genome shotgun (WGS) entry which is preliminary data.</text>
</comment>
<dbReference type="EMBL" id="AWUE01014500">
    <property type="protein sequence ID" value="OMP03462.1"/>
    <property type="molecule type" value="Genomic_DNA"/>
</dbReference>
<dbReference type="Proteomes" id="UP000187203">
    <property type="component" value="Unassembled WGS sequence"/>
</dbReference>